<keyword evidence="1" id="KW-0812">Transmembrane</keyword>
<accession>A0A1Y2FUN4</accession>
<evidence type="ECO:0000313" key="3">
    <source>
        <dbReference type="Proteomes" id="UP000193685"/>
    </source>
</evidence>
<proteinExistence type="predicted"/>
<protein>
    <submittedName>
        <fullName evidence="2">Uncharacterized protein</fullName>
    </submittedName>
</protein>
<keyword evidence="3" id="KW-1185">Reference proteome</keyword>
<dbReference type="Proteomes" id="UP000193685">
    <property type="component" value="Unassembled WGS sequence"/>
</dbReference>
<evidence type="ECO:0000256" key="1">
    <source>
        <dbReference type="SAM" id="Phobius"/>
    </source>
</evidence>
<reference evidence="2 3" key="1">
    <citation type="submission" date="2016-07" db="EMBL/GenBank/DDBJ databases">
        <title>Pervasive Adenine N6-methylation of Active Genes in Fungi.</title>
        <authorList>
            <consortium name="DOE Joint Genome Institute"/>
            <person name="Mondo S.J."/>
            <person name="Dannebaum R.O."/>
            <person name="Kuo R.C."/>
            <person name="Labutti K."/>
            <person name="Haridas S."/>
            <person name="Kuo A."/>
            <person name="Salamov A."/>
            <person name="Ahrendt S.R."/>
            <person name="Lipzen A."/>
            <person name="Sullivan W."/>
            <person name="Andreopoulos W.B."/>
            <person name="Clum A."/>
            <person name="Lindquist E."/>
            <person name="Daum C."/>
            <person name="Ramamoorthy G.K."/>
            <person name="Gryganskyi A."/>
            <person name="Culley D."/>
            <person name="Magnuson J.K."/>
            <person name="James T.Y."/>
            <person name="O'Malley M.A."/>
            <person name="Stajich J.E."/>
            <person name="Spatafora J.W."/>
            <person name="Visel A."/>
            <person name="Grigoriev I.V."/>
        </authorList>
    </citation>
    <scope>NUCLEOTIDE SEQUENCE [LARGE SCALE GENOMIC DNA]</scope>
    <source>
        <strain evidence="2 3">12-1054</strain>
    </source>
</reference>
<dbReference type="EMBL" id="MCFI01000001">
    <property type="protein sequence ID" value="ORY87723.1"/>
    <property type="molecule type" value="Genomic_DNA"/>
</dbReference>
<dbReference type="GeneID" id="63787419"/>
<feature type="transmembrane region" description="Helical" evidence="1">
    <location>
        <begin position="49"/>
        <end position="70"/>
    </location>
</feature>
<name>A0A1Y2FUN4_PROLT</name>
<sequence length="140" mass="15484">MATESVQWDEKSMDLDLEGGDEQVLPKYSRHELQALENPSWTVDQVKTLVLELLVALLVAMSVAHLIIAYMREHGIVFSVAWRSSTVCGSAASFLEVSWPTVAENASQAASALNKQQAPDFTGLGQLCKTVHRFMSFYAH</sequence>
<keyword evidence="1" id="KW-0472">Membrane</keyword>
<evidence type="ECO:0000313" key="2">
    <source>
        <dbReference type="EMBL" id="ORY87723.1"/>
    </source>
</evidence>
<dbReference type="AlphaFoldDB" id="A0A1Y2FUN4"/>
<gene>
    <name evidence="2" type="ORF">BCR37DRAFT_390253</name>
</gene>
<organism evidence="2 3">
    <name type="scientific">Protomyces lactucae-debilis</name>
    <dbReference type="NCBI Taxonomy" id="2754530"/>
    <lineage>
        <taxon>Eukaryota</taxon>
        <taxon>Fungi</taxon>
        <taxon>Dikarya</taxon>
        <taxon>Ascomycota</taxon>
        <taxon>Taphrinomycotina</taxon>
        <taxon>Taphrinomycetes</taxon>
        <taxon>Taphrinales</taxon>
        <taxon>Protomycetaceae</taxon>
        <taxon>Protomyces</taxon>
    </lineage>
</organism>
<keyword evidence="1" id="KW-1133">Transmembrane helix</keyword>
<comment type="caution">
    <text evidence="2">The sequence shown here is derived from an EMBL/GenBank/DDBJ whole genome shotgun (WGS) entry which is preliminary data.</text>
</comment>
<dbReference type="RefSeq" id="XP_040728218.1">
    <property type="nucleotide sequence ID" value="XM_040870820.1"/>
</dbReference>